<organism evidence="1 2">
    <name type="scientific">Stylosanthes scabra</name>
    <dbReference type="NCBI Taxonomy" id="79078"/>
    <lineage>
        <taxon>Eukaryota</taxon>
        <taxon>Viridiplantae</taxon>
        <taxon>Streptophyta</taxon>
        <taxon>Embryophyta</taxon>
        <taxon>Tracheophyta</taxon>
        <taxon>Spermatophyta</taxon>
        <taxon>Magnoliopsida</taxon>
        <taxon>eudicotyledons</taxon>
        <taxon>Gunneridae</taxon>
        <taxon>Pentapetalae</taxon>
        <taxon>rosids</taxon>
        <taxon>fabids</taxon>
        <taxon>Fabales</taxon>
        <taxon>Fabaceae</taxon>
        <taxon>Papilionoideae</taxon>
        <taxon>50 kb inversion clade</taxon>
        <taxon>dalbergioids sensu lato</taxon>
        <taxon>Dalbergieae</taxon>
        <taxon>Pterocarpus clade</taxon>
        <taxon>Stylosanthes</taxon>
    </lineage>
</organism>
<feature type="non-terminal residue" evidence="1">
    <location>
        <position position="1"/>
    </location>
</feature>
<dbReference type="Proteomes" id="UP001341840">
    <property type="component" value="Unassembled WGS sequence"/>
</dbReference>
<keyword evidence="2" id="KW-1185">Reference proteome</keyword>
<sequence length="169" mass="19080">TTTHRGSYAPFSQRRPCVHRPGEVAVAVLKLEAIPSSSLRPSPSAVLTGCSEILKLEAFLFAPSQQSSVILNRPWFLLRLVGELSCHRRAVSSPPICSRFQALLHRHRYQKPPSWSPLVLSDVVGVDRTRNALALPSHYHCTYSCLCCYRWWMLSSQCHLVPHQFGVLY</sequence>
<comment type="caution">
    <text evidence="1">The sequence shown here is derived from an EMBL/GenBank/DDBJ whole genome shotgun (WGS) entry which is preliminary data.</text>
</comment>
<reference evidence="1 2" key="1">
    <citation type="journal article" date="2023" name="Plants (Basel)">
        <title>Bridging the Gap: Combining Genomics and Transcriptomics Approaches to Understand Stylosanthes scabra, an Orphan Legume from the Brazilian Caatinga.</title>
        <authorList>
            <person name="Ferreira-Neto J.R.C."/>
            <person name="da Silva M.D."/>
            <person name="Binneck E."/>
            <person name="de Melo N.F."/>
            <person name="da Silva R.H."/>
            <person name="de Melo A.L.T.M."/>
            <person name="Pandolfi V."/>
            <person name="Bustamante F.O."/>
            <person name="Brasileiro-Vidal A.C."/>
            <person name="Benko-Iseppon A.M."/>
        </authorList>
    </citation>
    <scope>NUCLEOTIDE SEQUENCE [LARGE SCALE GENOMIC DNA]</scope>
    <source>
        <tissue evidence="1">Leaves</tissue>
    </source>
</reference>
<evidence type="ECO:0000313" key="2">
    <source>
        <dbReference type="Proteomes" id="UP001341840"/>
    </source>
</evidence>
<gene>
    <name evidence="1" type="ORF">PIB30_096691</name>
</gene>
<name>A0ABU6YV18_9FABA</name>
<protein>
    <submittedName>
        <fullName evidence="1">Uncharacterized protein</fullName>
    </submittedName>
</protein>
<proteinExistence type="predicted"/>
<accession>A0ABU6YV18</accession>
<evidence type="ECO:0000313" key="1">
    <source>
        <dbReference type="EMBL" id="MED6213780.1"/>
    </source>
</evidence>
<dbReference type="EMBL" id="JASCZI010243970">
    <property type="protein sequence ID" value="MED6213780.1"/>
    <property type="molecule type" value="Genomic_DNA"/>
</dbReference>